<comment type="similarity">
    <text evidence="1">Belongs to the dynein light chain family.</text>
</comment>
<dbReference type="PANTHER" id="PTHR11886:SF35">
    <property type="entry name" value="DYNEIN LIGHT CHAIN"/>
    <property type="match status" value="1"/>
</dbReference>
<keyword evidence="1" id="KW-0243">Dynein</keyword>
<dbReference type="InterPro" id="IPR001372">
    <property type="entry name" value="Dynein_light_chain_typ-1/2"/>
</dbReference>
<keyword evidence="1" id="KW-0206">Cytoskeleton</keyword>
<dbReference type="InterPro" id="IPR037177">
    <property type="entry name" value="DLC_sf"/>
</dbReference>
<keyword evidence="1" id="KW-0493">Microtubule</keyword>
<dbReference type="AlphaFoldDB" id="A0A183MSR9"/>
<organism evidence="2 3">
    <name type="scientific">Schistosoma margrebowiei</name>
    <dbReference type="NCBI Taxonomy" id="48269"/>
    <lineage>
        <taxon>Eukaryota</taxon>
        <taxon>Metazoa</taxon>
        <taxon>Spiralia</taxon>
        <taxon>Lophotrochozoa</taxon>
        <taxon>Platyhelminthes</taxon>
        <taxon>Trematoda</taxon>
        <taxon>Digenea</taxon>
        <taxon>Strigeidida</taxon>
        <taxon>Schistosomatoidea</taxon>
        <taxon>Schistosomatidae</taxon>
        <taxon>Schistosoma</taxon>
    </lineage>
</organism>
<evidence type="ECO:0000313" key="2">
    <source>
        <dbReference type="EMBL" id="VDP30399.1"/>
    </source>
</evidence>
<dbReference type="SMART" id="SM01375">
    <property type="entry name" value="Dynein_light"/>
    <property type="match status" value="1"/>
</dbReference>
<dbReference type="GO" id="GO:0045505">
    <property type="term" value="F:dynein intermediate chain binding"/>
    <property type="evidence" value="ECO:0007669"/>
    <property type="project" value="TreeGrafter"/>
</dbReference>
<keyword evidence="3" id="KW-1185">Reference proteome</keyword>
<dbReference type="GO" id="GO:0007017">
    <property type="term" value="P:microtubule-based process"/>
    <property type="evidence" value="ECO:0007669"/>
    <property type="project" value="InterPro"/>
</dbReference>
<dbReference type="STRING" id="48269.A0A183MSR9"/>
<dbReference type="Pfam" id="PF01221">
    <property type="entry name" value="Dynein_light"/>
    <property type="match status" value="1"/>
</dbReference>
<gene>
    <name evidence="2" type="ORF">SMRZ_LOCUS19094</name>
</gene>
<name>A0A183MSR9_9TREM</name>
<dbReference type="PANTHER" id="PTHR11886">
    <property type="entry name" value="DYNEIN LIGHT CHAIN"/>
    <property type="match status" value="1"/>
</dbReference>
<evidence type="ECO:0000256" key="1">
    <source>
        <dbReference type="RuleBase" id="RU365010"/>
    </source>
</evidence>
<accession>A0A183MSR9</accession>
<dbReference type="Gene3D" id="3.30.740.10">
    <property type="entry name" value="Protein Inhibitor Of Neuronal Nitric Oxide Synthase"/>
    <property type="match status" value="1"/>
</dbReference>
<dbReference type="GO" id="GO:0005874">
    <property type="term" value="C:microtubule"/>
    <property type="evidence" value="ECO:0007669"/>
    <property type="project" value="UniProtKB-KW"/>
</dbReference>
<sequence length="149" mass="16590">MPDDQTKIIMAYMPKDMENNAINWFNEAYSTYTTFKDMADYLKQKFDHIYGRNWQCVIGRDFESDSAVMLSGPSALPLLICLMAMLISCTVGGPTSIGRSVCASLMLRGFSGAGRFKSSLKCSTHLFRCSSMLAITLPSLLFNVRSGLR</sequence>
<reference evidence="2 3" key="1">
    <citation type="submission" date="2018-11" db="EMBL/GenBank/DDBJ databases">
        <authorList>
            <consortium name="Pathogen Informatics"/>
        </authorList>
    </citation>
    <scope>NUCLEOTIDE SEQUENCE [LARGE SCALE GENOMIC DNA]</scope>
    <source>
        <strain evidence="2 3">Zambia</strain>
    </source>
</reference>
<evidence type="ECO:0000313" key="3">
    <source>
        <dbReference type="Proteomes" id="UP000277204"/>
    </source>
</evidence>
<dbReference type="GO" id="GO:0005868">
    <property type="term" value="C:cytoplasmic dynein complex"/>
    <property type="evidence" value="ECO:0007669"/>
    <property type="project" value="TreeGrafter"/>
</dbReference>
<dbReference type="SUPFAM" id="SSF54648">
    <property type="entry name" value="DLC"/>
    <property type="match status" value="1"/>
</dbReference>
<comment type="subcellular location">
    <subcellularLocation>
        <location evidence="1">Cytoplasm</location>
        <location evidence="1">Cytoskeleton</location>
    </subcellularLocation>
</comment>
<keyword evidence="1" id="KW-0963">Cytoplasm</keyword>
<dbReference type="EMBL" id="UZAI01017856">
    <property type="protein sequence ID" value="VDP30399.1"/>
    <property type="molecule type" value="Genomic_DNA"/>
</dbReference>
<dbReference type="Proteomes" id="UP000277204">
    <property type="component" value="Unassembled WGS sequence"/>
</dbReference>
<protein>
    <recommendedName>
        <fullName evidence="1">Dynein light chain</fullName>
    </recommendedName>
</protein>
<proteinExistence type="inferred from homology"/>
<keyword evidence="1" id="KW-0505">Motor protein</keyword>